<gene>
    <name evidence="1" type="ORF">DAT561_p1078</name>
</gene>
<dbReference type="AlphaFoldDB" id="A0A2Z5Y4X7"/>
<name>A0A2Z5Y4X7_9ENTE</name>
<keyword evidence="1" id="KW-0614">Plasmid</keyword>
<evidence type="ECO:0000313" key="1">
    <source>
        <dbReference type="EMBL" id="BBC61780.1"/>
    </source>
</evidence>
<evidence type="ECO:0000313" key="2">
    <source>
        <dbReference type="Proteomes" id="UP000269226"/>
    </source>
</evidence>
<reference evidence="1 2" key="1">
    <citation type="submission" date="2018-01" db="EMBL/GenBank/DDBJ databases">
        <title>Whole genome sequence of Melissococcus plutonius DAT561.</title>
        <authorList>
            <person name="Okumura K."/>
            <person name="Takamatsu D."/>
            <person name="Okura M."/>
        </authorList>
    </citation>
    <scope>NUCLEOTIDE SEQUENCE [LARGE SCALE GENOMIC DNA]</scope>
    <source>
        <strain evidence="1 2">DAT561</strain>
        <plasmid evidence="2">pmp1 dat561 dna</plasmid>
    </source>
</reference>
<sequence length="44" mass="5370">MLRRPTYKTKQMSRFTKKTSYEKVGMKDKINRILKIFVLSNYLL</sequence>
<proteinExistence type="predicted"/>
<dbReference type="Proteomes" id="UP000269226">
    <property type="component" value="Plasmid pMP1"/>
</dbReference>
<dbReference type="EMBL" id="AP018493">
    <property type="protein sequence ID" value="BBC61780.1"/>
    <property type="molecule type" value="Genomic_DNA"/>
</dbReference>
<protein>
    <submittedName>
        <fullName evidence="1">Uncharacterized protein</fullName>
    </submittedName>
</protein>
<organism evidence="1 2">
    <name type="scientific">Melissococcus plutonius</name>
    <dbReference type="NCBI Taxonomy" id="33970"/>
    <lineage>
        <taxon>Bacteria</taxon>
        <taxon>Bacillati</taxon>
        <taxon>Bacillota</taxon>
        <taxon>Bacilli</taxon>
        <taxon>Lactobacillales</taxon>
        <taxon>Enterococcaceae</taxon>
        <taxon>Melissococcus</taxon>
    </lineage>
</organism>
<accession>A0A2Z5Y4X7</accession>
<geneLocation type="plasmid" evidence="2">
    <name>pmp1 dat561 dna</name>
</geneLocation>